<dbReference type="InterPro" id="IPR025714">
    <property type="entry name" value="Methyltranfer_dom"/>
</dbReference>
<keyword evidence="3" id="KW-1185">Reference proteome</keyword>
<dbReference type="OrthoDB" id="5298194at2"/>
<feature type="domain" description="Methyltransferase" evidence="1">
    <location>
        <begin position="110"/>
        <end position="223"/>
    </location>
</feature>
<evidence type="ECO:0000313" key="3">
    <source>
        <dbReference type="Proteomes" id="UP000030341"/>
    </source>
</evidence>
<evidence type="ECO:0000313" key="2">
    <source>
        <dbReference type="EMBL" id="AIY64009.1"/>
    </source>
</evidence>
<sequence>MSHTALFTAIDTLLTKTQAYWQCVAFASREIPWPHLTETLLALSDDNVEKLESNQVELQRYLANLISELDNVERLLQLPRANKQTVQFPFWLTNGIKGSKIAQLESFVMQTAEQDLPLLEWCAGKGHLGRLYHFAHKVPVQSVEIQPQLVAEGQQLAKQFDLDIKLAELDVLSERAADYLHKEQHAVALHACGGLHQALIKHGVAKGTKLMSISPCCYHLFQQSEHYVAMSEIAMKSQVAFTASDLKLALQETVTSGKRISRLREIETVWRLAFDCLLDDIIEKDSYLPVPSAKKALFSGEFSDFCSWAAKQKNISLPEQIDYEYYLEQGRLRRQITQRIELVRHGFRRLIELWLVLDRVLYLEQFGYRVTLSEFCEKHITPRNILIQATV</sequence>
<dbReference type="Pfam" id="PF13679">
    <property type="entry name" value="Methyltransf_32"/>
    <property type="match status" value="1"/>
</dbReference>
<dbReference type="eggNOG" id="ENOG502Z7Q4">
    <property type="taxonomic scope" value="Bacteria"/>
</dbReference>
<dbReference type="RefSeq" id="WP_038637916.1">
    <property type="nucleotide sequence ID" value="NZ_CP009888.1"/>
</dbReference>
<gene>
    <name evidence="2" type="ORF">OM33_01705</name>
</gene>
<dbReference type="HOGENOM" id="CLU_057688_0_0_6"/>
<dbReference type="AlphaFoldDB" id="A0A0A7EBR2"/>
<dbReference type="EMBL" id="CP009888">
    <property type="protein sequence ID" value="AIY64009.1"/>
    <property type="molecule type" value="Genomic_DNA"/>
</dbReference>
<dbReference type="KEGG" id="pseo:OM33_01705"/>
<organism evidence="2 3">
    <name type="scientific">Pseudoalteromonas piratica</name>
    <dbReference type="NCBI Taxonomy" id="1348114"/>
    <lineage>
        <taxon>Bacteria</taxon>
        <taxon>Pseudomonadati</taxon>
        <taxon>Pseudomonadota</taxon>
        <taxon>Gammaproteobacteria</taxon>
        <taxon>Alteromonadales</taxon>
        <taxon>Pseudoalteromonadaceae</taxon>
        <taxon>Pseudoalteromonas</taxon>
    </lineage>
</organism>
<dbReference type="Proteomes" id="UP000030341">
    <property type="component" value="Chromosome 1"/>
</dbReference>
<evidence type="ECO:0000259" key="1">
    <source>
        <dbReference type="Pfam" id="PF13679"/>
    </source>
</evidence>
<dbReference type="STRING" id="1348114.OM33_01705"/>
<name>A0A0A7EBR2_9GAMM</name>
<dbReference type="PANTHER" id="PTHR13369:SF0">
    <property type="entry name" value="GLUTATHIONE S-TRANSFERASE C-TERMINAL DOMAIN-CONTAINING PROTEIN"/>
    <property type="match status" value="1"/>
</dbReference>
<dbReference type="PANTHER" id="PTHR13369">
    <property type="match status" value="1"/>
</dbReference>
<proteinExistence type="predicted"/>
<protein>
    <recommendedName>
        <fullName evidence="1">Methyltransferase domain-containing protein</fullName>
    </recommendedName>
</protein>
<accession>A0A0A7EBR2</accession>
<reference evidence="2 3" key="1">
    <citation type="submission" date="2014-11" db="EMBL/GenBank/DDBJ databases">
        <title>Complete Genome Sequence of Pseudoalteromonas sp. Strain OCN003 Isolated from Kaneohe Bay, Oahu, Hawaii.</title>
        <authorList>
            <person name="Beurmann S."/>
            <person name="Videau P."/>
            <person name="Ushijima B."/>
            <person name="Smith A.M."/>
            <person name="Aeby G.S."/>
            <person name="Callahan S.M."/>
            <person name="Belcaid M."/>
        </authorList>
    </citation>
    <scope>NUCLEOTIDE SEQUENCE [LARGE SCALE GENOMIC DNA]</scope>
    <source>
        <strain evidence="2 3">OCN003</strain>
    </source>
</reference>